<accession>A0A1T5CUG2</accession>
<evidence type="ECO:0000313" key="2">
    <source>
        <dbReference type="EMBL" id="SKB63007.1"/>
    </source>
</evidence>
<protein>
    <recommendedName>
        <fullName evidence="1">AAA domain-containing protein</fullName>
    </recommendedName>
</protein>
<evidence type="ECO:0000313" key="3">
    <source>
        <dbReference type="Proteomes" id="UP000190541"/>
    </source>
</evidence>
<feature type="domain" description="AAA" evidence="1">
    <location>
        <begin position="13"/>
        <end position="85"/>
    </location>
</feature>
<dbReference type="Proteomes" id="UP000190541">
    <property type="component" value="Unassembled WGS sequence"/>
</dbReference>
<dbReference type="SUPFAM" id="SSF52540">
    <property type="entry name" value="P-loop containing nucleoside triphosphate hydrolases"/>
    <property type="match status" value="1"/>
</dbReference>
<dbReference type="EMBL" id="FUYS01000005">
    <property type="protein sequence ID" value="SKB63007.1"/>
    <property type="molecule type" value="Genomic_DNA"/>
</dbReference>
<evidence type="ECO:0000259" key="1">
    <source>
        <dbReference type="Pfam" id="PF13173"/>
    </source>
</evidence>
<dbReference type="RefSeq" id="WP_176146177.1">
    <property type="nucleotide sequence ID" value="NZ_FUYS01000005.1"/>
</dbReference>
<dbReference type="InterPro" id="IPR041682">
    <property type="entry name" value="AAA_14"/>
</dbReference>
<gene>
    <name evidence="2" type="ORF">SAMN05660226_02352</name>
</gene>
<dbReference type="PANTHER" id="PTHR42990">
    <property type="entry name" value="ATPASE"/>
    <property type="match status" value="1"/>
</dbReference>
<reference evidence="2 3" key="1">
    <citation type="submission" date="2017-02" db="EMBL/GenBank/DDBJ databases">
        <authorList>
            <person name="Peterson S.W."/>
        </authorList>
    </citation>
    <scope>NUCLEOTIDE SEQUENCE [LARGE SCALE GENOMIC DNA]</scope>
    <source>
        <strain evidence="2 3">DSM 22899</strain>
    </source>
</reference>
<dbReference type="InterPro" id="IPR027417">
    <property type="entry name" value="P-loop_NTPase"/>
</dbReference>
<dbReference type="STRING" id="623280.SAMN05660226_02352"/>
<organism evidence="2 3">
    <name type="scientific">Parapedobacter luteus</name>
    <dbReference type="NCBI Taxonomy" id="623280"/>
    <lineage>
        <taxon>Bacteria</taxon>
        <taxon>Pseudomonadati</taxon>
        <taxon>Bacteroidota</taxon>
        <taxon>Sphingobacteriia</taxon>
        <taxon>Sphingobacteriales</taxon>
        <taxon>Sphingobacteriaceae</taxon>
        <taxon>Parapedobacter</taxon>
    </lineage>
</organism>
<dbReference type="PANTHER" id="PTHR42990:SF1">
    <property type="entry name" value="AAA+ ATPASE DOMAIN-CONTAINING PROTEIN"/>
    <property type="match status" value="1"/>
</dbReference>
<sequence>MLFENSISADVADTFWQLGGKVLYIDEVHKYPEWAREIKNIYDFNRDIRLIFTGSSVTDLLRQTGDLSRRAALYELPGLSYREYLYFAGIAQLAPVTLEDILAKHLSIAGDITATLRPLKAFADYLNHGYYPFFKEGLRQFPFKLENVVKMIIETDLQHIEGFDPHNVRKMYQLLYILATNVPFKPNISKLSEKTGIHRNTLIQYLQHLERARLIHALYAAGRSISTLQKPEKIYLENANLHFALAPQHVDKGSLREAFFVNQLRHARHRVSLPAKGDFLVDERWTFEVGGKNKTMDQLAGVQDAYIAADDMESGVLRKIPLWLFGFLY</sequence>
<keyword evidence="3" id="KW-1185">Reference proteome</keyword>
<dbReference type="Pfam" id="PF13173">
    <property type="entry name" value="AAA_14"/>
    <property type="match status" value="1"/>
</dbReference>
<dbReference type="AlphaFoldDB" id="A0A1T5CUG2"/>
<proteinExistence type="predicted"/>
<name>A0A1T5CUG2_9SPHI</name>